<evidence type="ECO:0000256" key="1">
    <source>
        <dbReference type="SAM" id="SignalP"/>
    </source>
</evidence>
<dbReference type="Gene3D" id="3.20.20.80">
    <property type="entry name" value="Glycosidases"/>
    <property type="match status" value="1"/>
</dbReference>
<evidence type="ECO:0000313" key="3">
    <source>
        <dbReference type="Proteomes" id="UP000654918"/>
    </source>
</evidence>
<protein>
    <submittedName>
        <fullName evidence="2">Alpha-glucanase</fullName>
    </submittedName>
</protein>
<dbReference type="GO" id="GO:0051118">
    <property type="term" value="F:glucan endo-1,3-alpha-glucosidase activity"/>
    <property type="evidence" value="ECO:0007669"/>
    <property type="project" value="InterPro"/>
</dbReference>
<comment type="caution">
    <text evidence="2">The sequence shown here is derived from an EMBL/GenBank/DDBJ whole genome shotgun (WGS) entry which is preliminary data.</text>
</comment>
<proteinExistence type="predicted"/>
<dbReference type="CDD" id="cd11577">
    <property type="entry name" value="GH71"/>
    <property type="match status" value="1"/>
</dbReference>
<sequence length="487" mass="52830">MIVKNIFKAIMAAGMLASAVGLAMPPLTERTLSSRNGRGGGNLVFCHFMMGIVGTRTSSSEYDEDMRRAQAAGIDAFALNIGADQYTDAQLALAYKSAADNGMKVFLSFDFHSFDVGEAARVGLMIAKYASLPAQLRVDGKVFASSFVGDGFDVAAMRTAAGIDIFWAPNVSPGSGSDFNALDGAMNWLAWPSNGRNKAPDSSRVVSVGEGDGQYFAALAGKPYIAPISPWFFTHFGPEVPYSKNWVFPSDFLWYNRWREVLSMMPRFLEILTWNDYGESHYIGRLDSPHGDDGNSKWSHGFPHNGWLDMAQPFIKAFHDGAEDPKPYIKEDKIVYWFRPTLKGIDCDATDTTMGDANNSSGNYFKGRPGGWESMRDDVFVVTLLTEPATLTMTVSDKSKTVDAPAGAAKFSIGMTPGDVSFNLKRGSKTKLSGTAGMKILDYCPCGIYNFNAYVGTIPPGKPDELQPAGYASIQNGLKVSSCGPRG</sequence>
<dbReference type="Proteomes" id="UP000654918">
    <property type="component" value="Unassembled WGS sequence"/>
</dbReference>
<evidence type="ECO:0000313" key="2">
    <source>
        <dbReference type="EMBL" id="KAF6812770.1"/>
    </source>
</evidence>
<dbReference type="EMBL" id="WIGO01000423">
    <property type="protein sequence ID" value="KAF6812770.1"/>
    <property type="molecule type" value="Genomic_DNA"/>
</dbReference>
<name>A0A8H6JGQ3_9PEZI</name>
<dbReference type="AlphaFoldDB" id="A0A8H6JGQ3"/>
<keyword evidence="3" id="KW-1185">Reference proteome</keyword>
<feature type="chain" id="PRO_5034730435" evidence="1">
    <location>
        <begin position="22"/>
        <end position="487"/>
    </location>
</feature>
<organism evidence="2 3">
    <name type="scientific">Colletotrichum plurivorum</name>
    <dbReference type="NCBI Taxonomy" id="2175906"/>
    <lineage>
        <taxon>Eukaryota</taxon>
        <taxon>Fungi</taxon>
        <taxon>Dikarya</taxon>
        <taxon>Ascomycota</taxon>
        <taxon>Pezizomycotina</taxon>
        <taxon>Sordariomycetes</taxon>
        <taxon>Hypocreomycetidae</taxon>
        <taxon>Glomerellales</taxon>
        <taxon>Glomerellaceae</taxon>
        <taxon>Colletotrichum</taxon>
        <taxon>Colletotrichum orchidearum species complex</taxon>
    </lineage>
</organism>
<feature type="signal peptide" evidence="1">
    <location>
        <begin position="1"/>
        <end position="21"/>
    </location>
</feature>
<dbReference type="InterPro" id="IPR005197">
    <property type="entry name" value="Glyco_hydro_71"/>
</dbReference>
<gene>
    <name evidence="2" type="ORF">CPLU01_14819</name>
</gene>
<reference evidence="2" key="1">
    <citation type="journal article" date="2020" name="Phytopathology">
        <title>Genome Sequence Resources of Colletotrichum truncatum, C. plurivorum, C. musicola, and C. sojae: Four Species Pathogenic to Soybean (Glycine max).</title>
        <authorList>
            <person name="Rogerio F."/>
            <person name="Boufleur T.R."/>
            <person name="Ciampi-Guillardi M."/>
            <person name="Sukno S.A."/>
            <person name="Thon M.R."/>
            <person name="Massola Junior N.S."/>
            <person name="Baroncelli R."/>
        </authorList>
    </citation>
    <scope>NUCLEOTIDE SEQUENCE</scope>
    <source>
        <strain evidence="2">LFN00145</strain>
    </source>
</reference>
<accession>A0A8H6JGQ3</accession>
<dbReference type="Pfam" id="PF03659">
    <property type="entry name" value="Glyco_hydro_71"/>
    <property type="match status" value="1"/>
</dbReference>
<keyword evidence="1" id="KW-0732">Signal</keyword>